<keyword evidence="2" id="KW-0540">Nuclease</keyword>
<dbReference type="InterPro" id="IPR003615">
    <property type="entry name" value="HNH_nuc"/>
</dbReference>
<sequence length="253" mass="28379">MTPLDRIRLTKAATDNGFSYPVGERDGGLLFEGMLRARLWLTRSEDGNYIAASDHAGLESELDAPRASAAAPDGFAAFEADSLPALERLVRNIFRLAKTLPDEPIAEYEAKIRELGLLGETETVRAQRVRVGQNIFRRNLLIYWEGQCAVTGASNEKLLKASHTRPWRECETRAQRLDTANGFLLAANLDAAFDAFLISFDEAGRIIFAPSLTRHDKDALGLHDAMRLRWVTDKHEVYLREHRERTLRNSAAS</sequence>
<dbReference type="Proteomes" id="UP000305451">
    <property type="component" value="Unassembled WGS sequence"/>
</dbReference>
<evidence type="ECO:0000313" key="3">
    <source>
        <dbReference type="Proteomes" id="UP000305451"/>
    </source>
</evidence>
<keyword evidence="2" id="KW-0255">Endonuclease</keyword>
<organism evidence="2 3">
    <name type="scientific">Marinicauda pacifica</name>
    <dbReference type="NCBI Taxonomy" id="1133559"/>
    <lineage>
        <taxon>Bacteria</taxon>
        <taxon>Pseudomonadati</taxon>
        <taxon>Pseudomonadota</taxon>
        <taxon>Alphaproteobacteria</taxon>
        <taxon>Maricaulales</taxon>
        <taxon>Maricaulaceae</taxon>
        <taxon>Marinicauda</taxon>
    </lineage>
</organism>
<protein>
    <submittedName>
        <fullName evidence="2">HNH endonuclease</fullName>
    </submittedName>
</protein>
<name>A0A4S2HBT6_9PROT</name>
<dbReference type="AlphaFoldDB" id="A0A4S2HBT6"/>
<feature type="domain" description="HNH nuclease" evidence="1">
    <location>
        <begin position="148"/>
        <end position="201"/>
    </location>
</feature>
<evidence type="ECO:0000313" key="2">
    <source>
        <dbReference type="EMBL" id="TGY93131.1"/>
    </source>
</evidence>
<dbReference type="GO" id="GO:0004519">
    <property type="term" value="F:endonuclease activity"/>
    <property type="evidence" value="ECO:0007669"/>
    <property type="project" value="UniProtKB-KW"/>
</dbReference>
<accession>A0A4S2HBT6</accession>
<evidence type="ECO:0000259" key="1">
    <source>
        <dbReference type="Pfam" id="PF13391"/>
    </source>
</evidence>
<reference evidence="2 3" key="1">
    <citation type="journal article" date="2013" name="Int. J. Syst. Evol. Microbiol.">
        <title>Marinicauda pacifica gen. nov., sp. nov., a prosthecate alphaproteobacterium of the family Hyphomonadaceae isolated from deep seawater.</title>
        <authorList>
            <person name="Zhang X.Y."/>
            <person name="Li G.W."/>
            <person name="Wang C.S."/>
            <person name="Zhang Y.J."/>
            <person name="Xu X.W."/>
            <person name="Li H."/>
            <person name="Liu A."/>
            <person name="Liu C."/>
            <person name="Xie B.B."/>
            <person name="Qin Q.L."/>
            <person name="Xu Z."/>
            <person name="Chen X.L."/>
            <person name="Zhou B.C."/>
            <person name="Zhang Y.Z."/>
        </authorList>
    </citation>
    <scope>NUCLEOTIDE SEQUENCE [LARGE SCALE GENOMIC DNA]</scope>
    <source>
        <strain evidence="2 3">P-1 km-3</strain>
    </source>
</reference>
<dbReference type="Pfam" id="PF13391">
    <property type="entry name" value="HNH_2"/>
    <property type="match status" value="1"/>
</dbReference>
<dbReference type="EMBL" id="SRXV01000002">
    <property type="protein sequence ID" value="TGY93131.1"/>
    <property type="molecule type" value="Genomic_DNA"/>
</dbReference>
<proteinExistence type="predicted"/>
<keyword evidence="2" id="KW-0378">Hydrolase</keyword>
<dbReference type="OrthoDB" id="9811869at2"/>
<keyword evidence="3" id="KW-1185">Reference proteome</keyword>
<comment type="caution">
    <text evidence="2">The sequence shown here is derived from an EMBL/GenBank/DDBJ whole genome shotgun (WGS) entry which is preliminary data.</text>
</comment>
<dbReference type="RefSeq" id="WP_135944848.1">
    <property type="nucleotide sequence ID" value="NZ_BMEI01000002.1"/>
</dbReference>
<gene>
    <name evidence="2" type="ORF">E5162_08700</name>
</gene>